<evidence type="ECO:0000313" key="2">
    <source>
        <dbReference type="Proteomes" id="UP000522864"/>
    </source>
</evidence>
<comment type="caution">
    <text evidence="1">The sequence shown here is derived from an EMBL/GenBank/DDBJ whole genome shotgun (WGS) entry which is preliminary data.</text>
</comment>
<gene>
    <name evidence="1" type="ORF">HX830_08975</name>
</gene>
<dbReference type="AlphaFoldDB" id="A0A7Y7WPJ9"/>
<organism evidence="1 2">
    <name type="scientific">Pseudomonas gingeri</name>
    <dbReference type="NCBI Taxonomy" id="117681"/>
    <lineage>
        <taxon>Bacteria</taxon>
        <taxon>Pseudomonadati</taxon>
        <taxon>Pseudomonadota</taxon>
        <taxon>Gammaproteobacteria</taxon>
        <taxon>Pseudomonadales</taxon>
        <taxon>Pseudomonadaceae</taxon>
        <taxon>Pseudomonas</taxon>
    </lineage>
</organism>
<dbReference type="EMBL" id="JACAQA010000005">
    <property type="protein sequence ID" value="NWB85012.1"/>
    <property type="molecule type" value="Genomic_DNA"/>
</dbReference>
<dbReference type="Proteomes" id="UP000522864">
    <property type="component" value="Unassembled WGS sequence"/>
</dbReference>
<protein>
    <submittedName>
        <fullName evidence="1">Lysis protein</fullName>
    </submittedName>
</protein>
<name>A0A7Y7WPJ9_9PSED</name>
<accession>A0A7Y7WPJ9</accession>
<evidence type="ECO:0000313" key="1">
    <source>
        <dbReference type="EMBL" id="NWB85012.1"/>
    </source>
</evidence>
<reference evidence="1 2" key="1">
    <citation type="submission" date="2020-04" db="EMBL/GenBank/DDBJ databases">
        <title>Molecular characterization of pseudomonads from Agaricus bisporus reveal novel blotch 2 pathogens in Western Europe.</title>
        <authorList>
            <person name="Taparia T."/>
            <person name="Krijger M."/>
            <person name="Haynes E."/>
            <person name="Elpinstone J.G."/>
            <person name="Noble R."/>
            <person name="Van Der Wolf J."/>
        </authorList>
    </citation>
    <scope>NUCLEOTIDE SEQUENCE [LARGE SCALE GENOMIC DNA]</scope>
    <source>
        <strain evidence="1 2">G9001</strain>
    </source>
</reference>
<proteinExistence type="predicted"/>
<sequence length="178" mass="19096">MRLLDLIPAPWRLGVVVALLALLAGAAAAGAWHIQDWRYGQQLEHLARLQADTLNRISLAAAAQQRAEQDKRLALEQRLQASDQTHSKELNDVQQDQARLRDRIATADLRLSVLLDANDPASGCDVPAATAAGGVVHAATRARLDPAHAQRIIAITDDGDRALIALKACQAYAGAVSH</sequence>
<dbReference type="RefSeq" id="WP_177099835.1">
    <property type="nucleotide sequence ID" value="NZ_JACAQA010000005.1"/>
</dbReference>